<dbReference type="Proteomes" id="UP000747542">
    <property type="component" value="Unassembled WGS sequence"/>
</dbReference>
<keyword evidence="4" id="KW-0812">Transmembrane</keyword>
<organism evidence="5 6">
    <name type="scientific">Homarus americanus</name>
    <name type="common">American lobster</name>
    <dbReference type="NCBI Taxonomy" id="6706"/>
    <lineage>
        <taxon>Eukaryota</taxon>
        <taxon>Metazoa</taxon>
        <taxon>Ecdysozoa</taxon>
        <taxon>Arthropoda</taxon>
        <taxon>Crustacea</taxon>
        <taxon>Multicrustacea</taxon>
        <taxon>Malacostraca</taxon>
        <taxon>Eumalacostraca</taxon>
        <taxon>Eucarida</taxon>
        <taxon>Decapoda</taxon>
        <taxon>Pleocyemata</taxon>
        <taxon>Astacidea</taxon>
        <taxon>Nephropoidea</taxon>
        <taxon>Nephropidae</taxon>
        <taxon>Homarus</taxon>
    </lineage>
</organism>
<dbReference type="InterPro" id="IPR051217">
    <property type="entry name" value="Insect_Cuticle_Struc_Prot"/>
</dbReference>
<feature type="transmembrane region" description="Helical" evidence="4">
    <location>
        <begin position="54"/>
        <end position="76"/>
    </location>
</feature>
<keyword evidence="4" id="KW-1133">Transmembrane helix</keyword>
<sequence length="256" mass="28842">RGGVLWTLAKTSFLPRFLTREKTGSVDQGQCNDVTTQGIYILSSVLDTLQSSDYLHNIIMNFMVLVLLGVVAAAVADSPAAYYYSAPQEPVEESEESVQERQAYTYSAPEDYSEEYDDVKYDFDWSVKDEDSGNDFGHQESRDGDNTKGSYTVQLPDGRLQTVTYYVDGDSGYVAEVSYEGEAQYPESSEYRQYEPPTPRYTASEPEESEEALVYTPPRSLYTAPESEESEEAPVYQYTPPRRQYFAPLSSLYSAP</sequence>
<dbReference type="PROSITE" id="PS51155">
    <property type="entry name" value="CHIT_BIND_RR_2"/>
    <property type="match status" value="1"/>
</dbReference>
<feature type="non-terminal residue" evidence="5">
    <location>
        <position position="1"/>
    </location>
</feature>
<gene>
    <name evidence="5" type="ORF">Hamer_G011186</name>
</gene>
<evidence type="ECO:0000256" key="2">
    <source>
        <dbReference type="PROSITE-ProRule" id="PRU00497"/>
    </source>
</evidence>
<name>A0A8J5JXM8_HOMAM</name>
<reference evidence="5" key="1">
    <citation type="journal article" date="2021" name="Sci. Adv.">
        <title>The American lobster genome reveals insights on longevity, neural, and immune adaptations.</title>
        <authorList>
            <person name="Polinski J.M."/>
            <person name="Zimin A.V."/>
            <person name="Clark K.F."/>
            <person name="Kohn A.B."/>
            <person name="Sadowski N."/>
            <person name="Timp W."/>
            <person name="Ptitsyn A."/>
            <person name="Khanna P."/>
            <person name="Romanova D.Y."/>
            <person name="Williams P."/>
            <person name="Greenwood S.J."/>
            <person name="Moroz L.L."/>
            <person name="Walt D.R."/>
            <person name="Bodnar A.G."/>
        </authorList>
    </citation>
    <scope>NUCLEOTIDE SEQUENCE</scope>
    <source>
        <strain evidence="5">GMGI-L3</strain>
    </source>
</reference>
<dbReference type="PANTHER" id="PTHR12236">
    <property type="entry name" value="STRUCTURAL CONTITUENT OF CUTICLE"/>
    <property type="match status" value="1"/>
</dbReference>
<dbReference type="GO" id="GO:0031012">
    <property type="term" value="C:extracellular matrix"/>
    <property type="evidence" value="ECO:0007669"/>
    <property type="project" value="TreeGrafter"/>
</dbReference>
<keyword evidence="6" id="KW-1185">Reference proteome</keyword>
<keyword evidence="4" id="KW-0472">Membrane</keyword>
<evidence type="ECO:0000256" key="4">
    <source>
        <dbReference type="SAM" id="Phobius"/>
    </source>
</evidence>
<dbReference type="GO" id="GO:0005615">
    <property type="term" value="C:extracellular space"/>
    <property type="evidence" value="ECO:0007669"/>
    <property type="project" value="TreeGrafter"/>
</dbReference>
<evidence type="ECO:0000256" key="1">
    <source>
        <dbReference type="ARBA" id="ARBA00022460"/>
    </source>
</evidence>
<feature type="compositionally biased region" description="Basic and acidic residues" evidence="3">
    <location>
        <begin position="131"/>
        <end position="146"/>
    </location>
</feature>
<comment type="caution">
    <text evidence="5">The sequence shown here is derived from an EMBL/GenBank/DDBJ whole genome shotgun (WGS) entry which is preliminary data.</text>
</comment>
<accession>A0A8J5JXM8</accession>
<feature type="region of interest" description="Disordered" evidence="3">
    <location>
        <begin position="181"/>
        <end position="241"/>
    </location>
</feature>
<feature type="region of interest" description="Disordered" evidence="3">
    <location>
        <begin position="131"/>
        <end position="154"/>
    </location>
</feature>
<feature type="non-terminal residue" evidence="5">
    <location>
        <position position="256"/>
    </location>
</feature>
<evidence type="ECO:0000256" key="3">
    <source>
        <dbReference type="SAM" id="MobiDB-lite"/>
    </source>
</evidence>
<dbReference type="InterPro" id="IPR000618">
    <property type="entry name" value="Insect_cuticle"/>
</dbReference>
<dbReference type="AlphaFoldDB" id="A0A8J5JXM8"/>
<protein>
    <submittedName>
        <fullName evidence="5">Pro-resilin-like 31</fullName>
    </submittedName>
</protein>
<keyword evidence="1 2" id="KW-0193">Cuticle</keyword>
<dbReference type="Pfam" id="PF00379">
    <property type="entry name" value="Chitin_bind_4"/>
    <property type="match status" value="1"/>
</dbReference>
<feature type="region of interest" description="Disordered" evidence="3">
    <location>
        <begin position="87"/>
        <end position="111"/>
    </location>
</feature>
<dbReference type="EMBL" id="JAHLQT010022636">
    <property type="protein sequence ID" value="KAG7166350.1"/>
    <property type="molecule type" value="Genomic_DNA"/>
</dbReference>
<evidence type="ECO:0000313" key="5">
    <source>
        <dbReference type="EMBL" id="KAG7166350.1"/>
    </source>
</evidence>
<dbReference type="GO" id="GO:0042302">
    <property type="term" value="F:structural constituent of cuticle"/>
    <property type="evidence" value="ECO:0007669"/>
    <property type="project" value="UniProtKB-UniRule"/>
</dbReference>
<proteinExistence type="predicted"/>
<dbReference type="PANTHER" id="PTHR12236:SF79">
    <property type="entry name" value="CUTICULAR PROTEIN 50CB-RELATED"/>
    <property type="match status" value="1"/>
</dbReference>
<evidence type="ECO:0000313" key="6">
    <source>
        <dbReference type="Proteomes" id="UP000747542"/>
    </source>
</evidence>